<dbReference type="GO" id="GO:0004497">
    <property type="term" value="F:monooxygenase activity"/>
    <property type="evidence" value="ECO:0007669"/>
    <property type="project" value="UniProtKB-KW"/>
</dbReference>
<dbReference type="Pfam" id="PF18905">
    <property type="entry name" value="DUF5661"/>
    <property type="match status" value="1"/>
</dbReference>
<dbReference type="InterPro" id="IPR011008">
    <property type="entry name" value="Dimeric_a/b-barrel"/>
</dbReference>
<proteinExistence type="predicted"/>
<dbReference type="RefSeq" id="WP_072964091.1">
    <property type="nucleotide sequence ID" value="NZ_FQUT01000022.1"/>
</dbReference>
<dbReference type="Proteomes" id="UP000184518">
    <property type="component" value="Unassembled WGS sequence"/>
</dbReference>
<dbReference type="Pfam" id="PF03992">
    <property type="entry name" value="ABM"/>
    <property type="match status" value="1"/>
</dbReference>
<evidence type="ECO:0000259" key="1">
    <source>
        <dbReference type="PROSITE" id="PS51725"/>
    </source>
</evidence>
<evidence type="ECO:0000313" key="2">
    <source>
        <dbReference type="EMBL" id="SHG75659.1"/>
    </source>
</evidence>
<sequence length="185" mass="21099">MDLKHFTESQAKAIGDQIGIDWTKTDLQEFIIGLEIELEHGFQDPATDVTGNDPVLTGKIALAHINEFPDYYTRLLACFGKDEKENGEKVTIVAEINVLDGYHDELYGAAKEVWQATLKEDGCETFSFNINKENGLKIVFLEVFKSQESFDYHVNADHTKKFLEFLKGRVENDQPKLLFLDQVNH</sequence>
<dbReference type="PANTHER" id="PTHR33336:SF15">
    <property type="entry name" value="ABM DOMAIN-CONTAINING PROTEIN"/>
    <property type="match status" value="1"/>
</dbReference>
<protein>
    <submittedName>
        <fullName evidence="2">Quinol monooxygenase YgiN</fullName>
    </submittedName>
</protein>
<dbReference type="EMBL" id="FQUT01000022">
    <property type="protein sequence ID" value="SHG75659.1"/>
    <property type="molecule type" value="Genomic_DNA"/>
</dbReference>
<keyword evidence="2" id="KW-0503">Monooxygenase</keyword>
<dbReference type="PROSITE" id="PS51725">
    <property type="entry name" value="ABM"/>
    <property type="match status" value="1"/>
</dbReference>
<accession>A0A1M5MFL2</accession>
<dbReference type="InterPro" id="IPR007138">
    <property type="entry name" value="ABM_dom"/>
</dbReference>
<dbReference type="InterPro" id="IPR050744">
    <property type="entry name" value="AI-2_Isomerase_LsrG"/>
</dbReference>
<keyword evidence="3" id="KW-1185">Reference proteome</keyword>
<dbReference type="SUPFAM" id="SSF54909">
    <property type="entry name" value="Dimeric alpha+beta barrel"/>
    <property type="match status" value="1"/>
</dbReference>
<name>A0A1M5MFL2_9FLAO</name>
<keyword evidence="2" id="KW-0560">Oxidoreductase</keyword>
<dbReference type="AlphaFoldDB" id="A0A1M5MFL2"/>
<dbReference type="PANTHER" id="PTHR33336">
    <property type="entry name" value="QUINOL MONOOXYGENASE YGIN-RELATED"/>
    <property type="match status" value="1"/>
</dbReference>
<organism evidence="2 3">
    <name type="scientific">Chryseobacterium arachidis</name>
    <dbReference type="NCBI Taxonomy" id="1416778"/>
    <lineage>
        <taxon>Bacteria</taxon>
        <taxon>Pseudomonadati</taxon>
        <taxon>Bacteroidota</taxon>
        <taxon>Flavobacteriia</taxon>
        <taxon>Flavobacteriales</taxon>
        <taxon>Weeksellaceae</taxon>
        <taxon>Chryseobacterium group</taxon>
        <taxon>Chryseobacterium</taxon>
    </lineage>
</organism>
<dbReference type="OrthoDB" id="5515006at2"/>
<evidence type="ECO:0000313" key="3">
    <source>
        <dbReference type="Proteomes" id="UP000184518"/>
    </source>
</evidence>
<dbReference type="InterPro" id="IPR043720">
    <property type="entry name" value="DUF5661"/>
</dbReference>
<dbReference type="STRING" id="1416778.SAMN05443633_1226"/>
<feature type="domain" description="ABM" evidence="1">
    <location>
        <begin position="90"/>
        <end position="179"/>
    </location>
</feature>
<reference evidence="3" key="1">
    <citation type="submission" date="2016-11" db="EMBL/GenBank/DDBJ databases">
        <authorList>
            <person name="Varghese N."/>
            <person name="Submissions S."/>
        </authorList>
    </citation>
    <scope>NUCLEOTIDE SEQUENCE [LARGE SCALE GENOMIC DNA]</scope>
    <source>
        <strain evidence="3">DSM 27619</strain>
    </source>
</reference>
<dbReference type="Gene3D" id="3.30.70.100">
    <property type="match status" value="1"/>
</dbReference>
<gene>
    <name evidence="2" type="ORF">SAMN05443633_1226</name>
</gene>